<dbReference type="EMBL" id="CAJHJT010000001">
    <property type="protein sequence ID" value="CAD6994290.1"/>
    <property type="molecule type" value="Genomic_DNA"/>
</dbReference>
<dbReference type="Proteomes" id="UP000606786">
    <property type="component" value="Unassembled WGS sequence"/>
</dbReference>
<accession>A0A811U762</accession>
<keyword evidence="3" id="KW-1185">Reference proteome</keyword>
<sequence>KSSLRNNRQLNPAGASIDNRVCQNVLYNLFICLPNYNTIPSATKKDDSDSADASNDFLESELDDEED</sequence>
<gene>
    <name evidence="2" type="ORF">CCAP1982_LOCUS3051</name>
</gene>
<name>A0A811U762_CERCA</name>
<proteinExistence type="predicted"/>
<comment type="caution">
    <text evidence="2">The sequence shown here is derived from an EMBL/GenBank/DDBJ whole genome shotgun (WGS) entry which is preliminary data.</text>
</comment>
<protein>
    <submittedName>
        <fullName evidence="2">(Mediterranean fruit fly) hypothetical protein</fullName>
    </submittedName>
</protein>
<evidence type="ECO:0000313" key="3">
    <source>
        <dbReference type="Proteomes" id="UP000606786"/>
    </source>
</evidence>
<dbReference type="AlphaFoldDB" id="A0A811U762"/>
<feature type="compositionally biased region" description="Acidic residues" evidence="1">
    <location>
        <begin position="58"/>
        <end position="67"/>
    </location>
</feature>
<feature type="region of interest" description="Disordered" evidence="1">
    <location>
        <begin position="41"/>
        <end position="67"/>
    </location>
</feature>
<organism evidence="2 3">
    <name type="scientific">Ceratitis capitata</name>
    <name type="common">Mediterranean fruit fly</name>
    <name type="synonym">Tephritis capitata</name>
    <dbReference type="NCBI Taxonomy" id="7213"/>
    <lineage>
        <taxon>Eukaryota</taxon>
        <taxon>Metazoa</taxon>
        <taxon>Ecdysozoa</taxon>
        <taxon>Arthropoda</taxon>
        <taxon>Hexapoda</taxon>
        <taxon>Insecta</taxon>
        <taxon>Pterygota</taxon>
        <taxon>Neoptera</taxon>
        <taxon>Endopterygota</taxon>
        <taxon>Diptera</taxon>
        <taxon>Brachycera</taxon>
        <taxon>Muscomorpha</taxon>
        <taxon>Tephritoidea</taxon>
        <taxon>Tephritidae</taxon>
        <taxon>Ceratitis</taxon>
        <taxon>Ceratitis</taxon>
    </lineage>
</organism>
<reference evidence="2" key="1">
    <citation type="submission" date="2020-11" db="EMBL/GenBank/DDBJ databases">
        <authorList>
            <person name="Whitehead M."/>
        </authorList>
    </citation>
    <scope>NUCLEOTIDE SEQUENCE</scope>
    <source>
        <strain evidence="2">EGII</strain>
    </source>
</reference>
<evidence type="ECO:0000256" key="1">
    <source>
        <dbReference type="SAM" id="MobiDB-lite"/>
    </source>
</evidence>
<evidence type="ECO:0000313" key="2">
    <source>
        <dbReference type="EMBL" id="CAD6994290.1"/>
    </source>
</evidence>
<feature type="non-terminal residue" evidence="2">
    <location>
        <position position="1"/>
    </location>
</feature>